<dbReference type="Gene3D" id="2.40.10.170">
    <property type="match status" value="1"/>
</dbReference>
<evidence type="ECO:0000259" key="1">
    <source>
        <dbReference type="SMART" id="SM01058"/>
    </source>
</evidence>
<dbReference type="Proteomes" id="UP000316882">
    <property type="component" value="Unassembled WGS sequence"/>
</dbReference>
<dbReference type="GeneID" id="87614124"/>
<protein>
    <submittedName>
        <fullName evidence="2">CarD family transcriptional regulator</fullName>
    </submittedName>
</protein>
<gene>
    <name evidence="2" type="ORF">BPA01_14350</name>
</gene>
<name>A0A4Y3PGJ3_BREPA</name>
<accession>A0A4Y3PGJ3</accession>
<organism evidence="2 3">
    <name type="scientific">Brevibacillus parabrevis</name>
    <dbReference type="NCBI Taxonomy" id="54914"/>
    <lineage>
        <taxon>Bacteria</taxon>
        <taxon>Bacillati</taxon>
        <taxon>Bacillota</taxon>
        <taxon>Bacilli</taxon>
        <taxon>Bacillales</taxon>
        <taxon>Paenibacillaceae</taxon>
        <taxon>Brevibacillus</taxon>
    </lineage>
</organism>
<keyword evidence="3" id="KW-1185">Reference proteome</keyword>
<sequence length="181" mass="20211">MFQVGDKIFYPMHGAGVIDAMEEKEFLGEKHLYYVLHMLQRELNIMVPVEKMSALGIRMIVDADILDNVLAAMQERSPDSALNAAQRFKLNTEKMKRGDIHEHAEVVRDLWVISKGKILGTSDKLMLDNAQQLISSEIALVKGLDLERATQILKQVLATEPSKADEGASEQTAAGYQKCVL</sequence>
<dbReference type="Pfam" id="PF02559">
    <property type="entry name" value="CarD_TRCF_RID"/>
    <property type="match status" value="1"/>
</dbReference>
<dbReference type="EMBL" id="BJMH01000005">
    <property type="protein sequence ID" value="GEB31855.1"/>
    <property type="molecule type" value="Genomic_DNA"/>
</dbReference>
<evidence type="ECO:0000313" key="2">
    <source>
        <dbReference type="EMBL" id="GEB31855.1"/>
    </source>
</evidence>
<dbReference type="AlphaFoldDB" id="A0A4Y3PGJ3"/>
<dbReference type="InterPro" id="IPR036101">
    <property type="entry name" value="CarD-like/TRCF_RID_sf"/>
</dbReference>
<dbReference type="InterPro" id="IPR042215">
    <property type="entry name" value="CarD-like_C"/>
</dbReference>
<dbReference type="RefSeq" id="WP_122964162.1">
    <property type="nucleotide sequence ID" value="NZ_BJMH01000005.1"/>
</dbReference>
<evidence type="ECO:0000313" key="3">
    <source>
        <dbReference type="Proteomes" id="UP000316882"/>
    </source>
</evidence>
<dbReference type="STRING" id="54914.AV540_02480"/>
<reference evidence="2 3" key="1">
    <citation type="submission" date="2019-06" db="EMBL/GenBank/DDBJ databases">
        <title>Whole genome shotgun sequence of Brevibacillus parabrevis NBRC 12334.</title>
        <authorList>
            <person name="Hosoyama A."/>
            <person name="Uohara A."/>
            <person name="Ohji S."/>
            <person name="Ichikawa N."/>
        </authorList>
    </citation>
    <scope>NUCLEOTIDE SEQUENCE [LARGE SCALE GENOMIC DNA]</scope>
    <source>
        <strain evidence="2 3">NBRC 12334</strain>
    </source>
</reference>
<proteinExistence type="predicted"/>
<dbReference type="InterPro" id="IPR052531">
    <property type="entry name" value="CarD-like_regulator"/>
</dbReference>
<dbReference type="Gene3D" id="1.20.58.1290">
    <property type="entry name" value="CarD-like, C-terminal domain"/>
    <property type="match status" value="1"/>
</dbReference>
<dbReference type="GO" id="GO:0009303">
    <property type="term" value="P:rRNA transcription"/>
    <property type="evidence" value="ECO:0007669"/>
    <property type="project" value="TreeGrafter"/>
</dbReference>
<dbReference type="PANTHER" id="PTHR38447">
    <property type="entry name" value="TRANSCRIPTION FACTOR YDEB-RELATED"/>
    <property type="match status" value="1"/>
</dbReference>
<dbReference type="SUPFAM" id="SSF141259">
    <property type="entry name" value="CarD-like"/>
    <property type="match status" value="1"/>
</dbReference>
<dbReference type="PANTHER" id="PTHR38447:SF1">
    <property type="entry name" value="RNA POLYMERASE-BINDING TRANSCRIPTION FACTOR CARD"/>
    <property type="match status" value="1"/>
</dbReference>
<dbReference type="InterPro" id="IPR003711">
    <property type="entry name" value="CarD-like/TRCF_RID"/>
</dbReference>
<dbReference type="Pfam" id="PF21095">
    <property type="entry name" value="CarD_C"/>
    <property type="match status" value="1"/>
</dbReference>
<feature type="domain" description="CarD-like/TRCF RNAP-interacting" evidence="1">
    <location>
        <begin position="1"/>
        <end position="111"/>
    </location>
</feature>
<dbReference type="InterPro" id="IPR048792">
    <property type="entry name" value="CarD_C"/>
</dbReference>
<dbReference type="SMART" id="SM01058">
    <property type="entry name" value="CarD_TRCF"/>
    <property type="match status" value="1"/>
</dbReference>
<comment type="caution">
    <text evidence="2">The sequence shown here is derived from an EMBL/GenBank/DDBJ whole genome shotgun (WGS) entry which is preliminary data.</text>
</comment>